<keyword evidence="2" id="KW-1133">Transmembrane helix</keyword>
<reference evidence="3 4" key="1">
    <citation type="journal article" date="2019" name="Nat. Ecol. Evol.">
        <title>Megaphylogeny resolves global patterns of mushroom evolution.</title>
        <authorList>
            <person name="Varga T."/>
            <person name="Krizsan K."/>
            <person name="Foldi C."/>
            <person name="Dima B."/>
            <person name="Sanchez-Garcia M."/>
            <person name="Sanchez-Ramirez S."/>
            <person name="Szollosi G.J."/>
            <person name="Szarkandi J.G."/>
            <person name="Papp V."/>
            <person name="Albert L."/>
            <person name="Andreopoulos W."/>
            <person name="Angelini C."/>
            <person name="Antonin V."/>
            <person name="Barry K.W."/>
            <person name="Bougher N.L."/>
            <person name="Buchanan P."/>
            <person name="Buyck B."/>
            <person name="Bense V."/>
            <person name="Catcheside P."/>
            <person name="Chovatia M."/>
            <person name="Cooper J."/>
            <person name="Damon W."/>
            <person name="Desjardin D."/>
            <person name="Finy P."/>
            <person name="Geml J."/>
            <person name="Haridas S."/>
            <person name="Hughes K."/>
            <person name="Justo A."/>
            <person name="Karasinski D."/>
            <person name="Kautmanova I."/>
            <person name="Kiss B."/>
            <person name="Kocsube S."/>
            <person name="Kotiranta H."/>
            <person name="LaButti K.M."/>
            <person name="Lechner B.E."/>
            <person name="Liimatainen K."/>
            <person name="Lipzen A."/>
            <person name="Lukacs Z."/>
            <person name="Mihaltcheva S."/>
            <person name="Morgado L.N."/>
            <person name="Niskanen T."/>
            <person name="Noordeloos M.E."/>
            <person name="Ohm R.A."/>
            <person name="Ortiz-Santana B."/>
            <person name="Ovrebo C."/>
            <person name="Racz N."/>
            <person name="Riley R."/>
            <person name="Savchenko A."/>
            <person name="Shiryaev A."/>
            <person name="Soop K."/>
            <person name="Spirin V."/>
            <person name="Szebenyi C."/>
            <person name="Tomsovsky M."/>
            <person name="Tulloss R.E."/>
            <person name="Uehling J."/>
            <person name="Grigoriev I.V."/>
            <person name="Vagvolgyi C."/>
            <person name="Papp T."/>
            <person name="Martin F.M."/>
            <person name="Miettinen O."/>
            <person name="Hibbett D.S."/>
            <person name="Nagy L.G."/>
        </authorList>
    </citation>
    <scope>NUCLEOTIDE SEQUENCE [LARGE SCALE GENOMIC DNA]</scope>
    <source>
        <strain evidence="3 4">CBS 121175</strain>
    </source>
</reference>
<dbReference type="EMBL" id="ML210154">
    <property type="protein sequence ID" value="TFK28687.1"/>
    <property type="molecule type" value="Genomic_DNA"/>
</dbReference>
<keyword evidence="2" id="KW-0472">Membrane</keyword>
<feature type="transmembrane region" description="Helical" evidence="2">
    <location>
        <begin position="285"/>
        <end position="307"/>
    </location>
</feature>
<dbReference type="Proteomes" id="UP000307440">
    <property type="component" value="Unassembled WGS sequence"/>
</dbReference>
<gene>
    <name evidence="3" type="ORF">FA15DRAFT_665129</name>
</gene>
<protein>
    <submittedName>
        <fullName evidence="3">Uncharacterized protein</fullName>
    </submittedName>
</protein>
<organism evidence="3 4">
    <name type="scientific">Coprinopsis marcescibilis</name>
    <name type="common">Agaric fungus</name>
    <name type="synonym">Psathyrella marcescibilis</name>
    <dbReference type="NCBI Taxonomy" id="230819"/>
    <lineage>
        <taxon>Eukaryota</taxon>
        <taxon>Fungi</taxon>
        <taxon>Dikarya</taxon>
        <taxon>Basidiomycota</taxon>
        <taxon>Agaricomycotina</taxon>
        <taxon>Agaricomycetes</taxon>
        <taxon>Agaricomycetidae</taxon>
        <taxon>Agaricales</taxon>
        <taxon>Agaricineae</taxon>
        <taxon>Psathyrellaceae</taxon>
        <taxon>Coprinopsis</taxon>
    </lineage>
</organism>
<feature type="region of interest" description="Disordered" evidence="1">
    <location>
        <begin position="928"/>
        <end position="1003"/>
    </location>
</feature>
<name>A0A5C3L7C2_COPMA</name>
<evidence type="ECO:0000313" key="4">
    <source>
        <dbReference type="Proteomes" id="UP000307440"/>
    </source>
</evidence>
<feature type="compositionally biased region" description="Polar residues" evidence="1">
    <location>
        <begin position="980"/>
        <end position="994"/>
    </location>
</feature>
<keyword evidence="2" id="KW-0812">Transmembrane</keyword>
<dbReference type="OrthoDB" id="2554293at2759"/>
<dbReference type="AlphaFoldDB" id="A0A5C3L7C2"/>
<sequence>MQSSWRHLARETFRWQARIRPICAGRNTLFLRHSLRQASWVTNTKTTVLIPPFLTTKPLGRHLSWTAKLSKPLPESTPIPALTQQTTLEEWDESLEEYEDQDGPEPTKAQVAGAAAEAVRIAVSNGDLSEALLVLNSIYVANTRGQQLIKDYQRLILDKPVGLKELVEPLPIPFQPGTPIRLVAHSFLHGLLRYGYQAEAARVAEQFMRYGVRMHWKTLDAIFTEITKPLPPADRVDVTRLNQQLSSSNVLKWEIPRERTKHAGGTHALRLLAFARKSRQRRTRLMFKTLIALCIINGEIILASLIFGTMMRDWNAQVVELAPAKPKQVKKHPIHDRYDRVTAFPSESRMEEILGFIERALKVDDQWTEKYRASSLQALANLAVLLDRRLIPFEGVSPLIRLLTLAEALPGTVHVPDNTGKVSQVRASQYFQEVLDRLSYNLPWREYPRRATLYPPYKRNKGLTPALSLSSYNHLLRRAFLQRHSKEMGSKIFYHMTKNRFPVLRPSKETLDIYRQASIVLDDEKLWMVAARKGKRQEDAEGKLNTPERYAELMVNEKRRTDLIRKINFLVNIGRPDLVAEHLHSLIGRFAYAKTEEEEVLDQDWNVFLGPRFFVALLSALLRNGHTGNMRRVWRMAKDAEAQSWSSRNSMAWSLPIAAYSIMIDMYAKEVRKGQKAQYIGGKLVAPRVLQKPYATGWGAREYMKFILRGMLGFYKGMDLYQEAMAAIEHFPVKDERRRRKGGMFHPDHKLPIPDPAFFNSILDVVSRDPDMIARSGNQAYDESRENLTSAYMAYRQTGMLPKRTRKELLRIGNDMVKYGLPIPPALTPYFVGHGFEFETLESGLKTWQRTCRSQYRLRARINKWAAYKKISVRIGRSWRETLKVPWVIQRHGPLFGQEKYWRPRYRYNPPPLYGRALKSFRAMPQSLGETDIGDQDADAGDQETDTADQETYPDDHEAYPDDQEPCSYDHEAYPDGQETYLSDQETYPVTQETFWRPRDRYR</sequence>
<dbReference type="STRING" id="230819.A0A5C3L7C2"/>
<feature type="compositionally biased region" description="Acidic residues" evidence="1">
    <location>
        <begin position="932"/>
        <end position="953"/>
    </location>
</feature>
<evidence type="ECO:0000256" key="1">
    <source>
        <dbReference type="SAM" id="MobiDB-lite"/>
    </source>
</evidence>
<proteinExistence type="predicted"/>
<evidence type="ECO:0000313" key="3">
    <source>
        <dbReference type="EMBL" id="TFK28687.1"/>
    </source>
</evidence>
<evidence type="ECO:0000256" key="2">
    <source>
        <dbReference type="SAM" id="Phobius"/>
    </source>
</evidence>
<keyword evidence="4" id="KW-1185">Reference proteome</keyword>
<accession>A0A5C3L7C2</accession>